<keyword evidence="1" id="KW-0347">Helicase</keyword>
<dbReference type="SUPFAM" id="SSF52540">
    <property type="entry name" value="P-loop containing nucleoside triphosphate hydrolases"/>
    <property type="match status" value="1"/>
</dbReference>
<comment type="caution">
    <text evidence="1">The sequence shown here is derived from an EMBL/GenBank/DDBJ whole genome shotgun (WGS) entry which is preliminary data.</text>
</comment>
<dbReference type="InterPro" id="IPR027417">
    <property type="entry name" value="P-loop_NTPase"/>
</dbReference>
<name>K2QI33_9FLAO</name>
<sequence length="118" mass="13660">MNLSNELLGFPNKVTDDPILSLLLSEDEEYRFAEERRLFYVALIRTKNEAILLIPSEASLFVKELLRDYGYLFTTKEGQQKTTNCLYCKTGKVIIRKNSVSGKQFLGRSHYPFCNQNL</sequence>
<protein>
    <submittedName>
        <fullName evidence="1">UvrD/REP helicase</fullName>
    </submittedName>
</protein>
<keyword evidence="1" id="KW-0547">Nucleotide-binding</keyword>
<dbReference type="AlphaFoldDB" id="K2QI33"/>
<reference evidence="1 2" key="1">
    <citation type="journal article" date="2012" name="J. Bacteriol.">
        <title>Genome Sequence of Galbibacter marinum Type Strain ck-I2-15.</title>
        <authorList>
            <person name="Lai Q."/>
            <person name="Li C."/>
            <person name="Shao Z."/>
        </authorList>
    </citation>
    <scope>NUCLEOTIDE SEQUENCE [LARGE SCALE GENOMIC DNA]</scope>
    <source>
        <strain evidence="2">ck-I2-15</strain>
    </source>
</reference>
<keyword evidence="1" id="KW-0067">ATP-binding</keyword>
<accession>K2QI33</accession>
<dbReference type="Gene3D" id="3.30.160.800">
    <property type="match status" value="1"/>
</dbReference>
<evidence type="ECO:0000313" key="2">
    <source>
        <dbReference type="Proteomes" id="UP000007364"/>
    </source>
</evidence>
<dbReference type="EMBL" id="AMSG01000023">
    <property type="protein sequence ID" value="EKF54367.1"/>
    <property type="molecule type" value="Genomic_DNA"/>
</dbReference>
<organism evidence="1 2">
    <name type="scientific">Galbibacter marinus</name>
    <dbReference type="NCBI Taxonomy" id="555500"/>
    <lineage>
        <taxon>Bacteria</taxon>
        <taxon>Pseudomonadati</taxon>
        <taxon>Bacteroidota</taxon>
        <taxon>Flavobacteriia</taxon>
        <taxon>Flavobacteriales</taxon>
        <taxon>Flavobacteriaceae</taxon>
        <taxon>Galbibacter</taxon>
    </lineage>
</organism>
<dbReference type="eggNOG" id="COG0210">
    <property type="taxonomic scope" value="Bacteria"/>
</dbReference>
<dbReference type="STRING" id="555500.I215_12843"/>
<evidence type="ECO:0000313" key="1">
    <source>
        <dbReference type="EMBL" id="EKF54367.1"/>
    </source>
</evidence>
<keyword evidence="2" id="KW-1185">Reference proteome</keyword>
<dbReference type="GO" id="GO:0004386">
    <property type="term" value="F:helicase activity"/>
    <property type="evidence" value="ECO:0007669"/>
    <property type="project" value="UniProtKB-KW"/>
</dbReference>
<gene>
    <name evidence="1" type="ORF">I215_12843</name>
</gene>
<keyword evidence="1" id="KW-0378">Hydrolase</keyword>
<dbReference type="Proteomes" id="UP000007364">
    <property type="component" value="Unassembled WGS sequence"/>
</dbReference>
<proteinExistence type="predicted"/>